<protein>
    <submittedName>
        <fullName evidence="1">Uncharacterized protein</fullName>
    </submittedName>
</protein>
<keyword evidence="2" id="KW-1185">Reference proteome</keyword>
<name>A0A0F7JWN0_9GAMM</name>
<sequence length="105" mass="10768">MLLLAMTMGTAMAAAGVTVISNNGVNGAWIGYDDGSVRFCNGGGGTAVPFWTTCAGVLEANGSAVTDISTNDHRAWIGHANGGLRYCKDSGSDQNPETECVDVQP</sequence>
<organism evidence="1 2">
    <name type="scientific">Sedimenticola thiotaurini</name>
    <dbReference type="NCBI Taxonomy" id="1543721"/>
    <lineage>
        <taxon>Bacteria</taxon>
        <taxon>Pseudomonadati</taxon>
        <taxon>Pseudomonadota</taxon>
        <taxon>Gammaproteobacteria</taxon>
        <taxon>Chromatiales</taxon>
        <taxon>Sedimenticolaceae</taxon>
        <taxon>Sedimenticola</taxon>
    </lineage>
</organism>
<dbReference type="AlphaFoldDB" id="A0A0F7JWN0"/>
<evidence type="ECO:0000313" key="1">
    <source>
        <dbReference type="EMBL" id="AKH19180.1"/>
    </source>
</evidence>
<dbReference type="KEGG" id="seds:AAY24_01150"/>
<evidence type="ECO:0000313" key="2">
    <source>
        <dbReference type="Proteomes" id="UP000034410"/>
    </source>
</evidence>
<proteinExistence type="predicted"/>
<accession>A0A0F7JWN0</accession>
<dbReference type="OrthoDB" id="7064678at2"/>
<reference evidence="1 2" key="1">
    <citation type="journal article" date="2015" name="Genome Announc.">
        <title>Complete Genome Sequence of Sedimenticola thiotaurini Strain SIP-G1, a Polyphosphate- and Polyhydroxyalkanoate-Accumulating Sulfur-Oxidizing Gammaproteobacterium Isolated from Salt Marsh Sediments.</title>
        <authorList>
            <person name="Flood B.E."/>
            <person name="Jones D.S."/>
            <person name="Bailey J.V."/>
        </authorList>
    </citation>
    <scope>NUCLEOTIDE SEQUENCE [LARGE SCALE GENOMIC DNA]</scope>
    <source>
        <strain evidence="1 2">SIP-G1</strain>
    </source>
</reference>
<dbReference type="EMBL" id="CP011412">
    <property type="protein sequence ID" value="AKH19180.1"/>
    <property type="molecule type" value="Genomic_DNA"/>
</dbReference>
<gene>
    <name evidence="1" type="ORF">AAY24_01150</name>
</gene>
<dbReference type="Proteomes" id="UP000034410">
    <property type="component" value="Chromosome"/>
</dbReference>